<evidence type="ECO:0000313" key="2">
    <source>
        <dbReference type="Proteomes" id="UP000244855"/>
    </source>
</evidence>
<accession>A0A2V1DG10</accession>
<dbReference type="EMBL" id="KZ805447">
    <property type="protein sequence ID" value="PVH97052.1"/>
    <property type="molecule type" value="Genomic_DNA"/>
</dbReference>
<reference evidence="1 2" key="1">
    <citation type="journal article" date="2018" name="Sci. Rep.">
        <title>Comparative genomics provides insights into the lifestyle and reveals functional heterogeneity of dark septate endophytic fungi.</title>
        <authorList>
            <person name="Knapp D.G."/>
            <person name="Nemeth J.B."/>
            <person name="Barry K."/>
            <person name="Hainaut M."/>
            <person name="Henrissat B."/>
            <person name="Johnson J."/>
            <person name="Kuo A."/>
            <person name="Lim J.H.P."/>
            <person name="Lipzen A."/>
            <person name="Nolan M."/>
            <person name="Ohm R.A."/>
            <person name="Tamas L."/>
            <person name="Grigoriev I.V."/>
            <person name="Spatafora J.W."/>
            <person name="Nagy L.G."/>
            <person name="Kovacs G.M."/>
        </authorList>
    </citation>
    <scope>NUCLEOTIDE SEQUENCE [LARGE SCALE GENOMIC DNA]</scope>
    <source>
        <strain evidence="1 2">DSE2036</strain>
    </source>
</reference>
<organism evidence="1 2">
    <name type="scientific">Periconia macrospinosa</name>
    <dbReference type="NCBI Taxonomy" id="97972"/>
    <lineage>
        <taxon>Eukaryota</taxon>
        <taxon>Fungi</taxon>
        <taxon>Dikarya</taxon>
        <taxon>Ascomycota</taxon>
        <taxon>Pezizomycotina</taxon>
        <taxon>Dothideomycetes</taxon>
        <taxon>Pleosporomycetidae</taxon>
        <taxon>Pleosporales</taxon>
        <taxon>Massarineae</taxon>
        <taxon>Periconiaceae</taxon>
        <taxon>Periconia</taxon>
    </lineage>
</organism>
<sequence>MDTGFIWYDEKRTAKEVRATKAMAVSVHTVFTIMKKLNVVSDRQLDDEREKIWTEWKFNGFDEILRSSNTGKARHNDVQGWVRKARQNDVWDWARKARYRGKKEDYHYKFDKLLLELGHCVQFAKRYGKREHDYAYGKPSTEAELLSPKLPSREYRFHRAGELKVGPEPSRLLEATEPGNLSSNDTNLYHKLPNNDWFRVLVIVPGEFDSPIIAWLKTFRREDIIGQYEALSYSWTERYAFDEVDSKTCKVECNHKEISVNQSLGVALPYLRRPASYITHKI</sequence>
<dbReference type="OrthoDB" id="3553147at2759"/>
<gene>
    <name evidence="1" type="ORF">DM02DRAFT_658644</name>
</gene>
<protein>
    <submittedName>
        <fullName evidence="1">Uncharacterized protein</fullName>
    </submittedName>
</protein>
<evidence type="ECO:0000313" key="1">
    <source>
        <dbReference type="EMBL" id="PVH97052.1"/>
    </source>
</evidence>
<name>A0A2V1DG10_9PLEO</name>
<keyword evidence="2" id="KW-1185">Reference proteome</keyword>
<dbReference type="Proteomes" id="UP000244855">
    <property type="component" value="Unassembled WGS sequence"/>
</dbReference>
<proteinExistence type="predicted"/>
<dbReference type="AlphaFoldDB" id="A0A2V1DG10"/>